<protein>
    <submittedName>
        <fullName evidence="1">Uncharacterized protein</fullName>
    </submittedName>
</protein>
<keyword evidence="2" id="KW-1185">Reference proteome</keyword>
<dbReference type="PANTHER" id="PTHR37754:SF1">
    <property type="entry name" value="CALCIUM ION-BINDING PROTEIN"/>
    <property type="match status" value="1"/>
</dbReference>
<dbReference type="EMBL" id="CACRZD030000018">
    <property type="protein sequence ID" value="CAA6673753.1"/>
    <property type="molecule type" value="Genomic_DNA"/>
</dbReference>
<evidence type="ECO:0000313" key="1">
    <source>
        <dbReference type="EMBL" id="CAA2634776.1"/>
    </source>
</evidence>
<evidence type="ECO:0000313" key="2">
    <source>
        <dbReference type="Proteomes" id="UP001189122"/>
    </source>
</evidence>
<dbReference type="PANTHER" id="PTHR37754">
    <property type="entry name" value="CALCIUM ION-BINDING PROTEIN"/>
    <property type="match status" value="1"/>
</dbReference>
<reference evidence="1 2" key="1">
    <citation type="submission" date="2019-12" db="EMBL/GenBank/DDBJ databases">
        <authorList>
            <person name="Scholz U."/>
            <person name="Mascher M."/>
            <person name="Fiebig A."/>
        </authorList>
    </citation>
    <scope>NUCLEOTIDE SEQUENCE</scope>
</reference>
<gene>
    <name evidence="1" type="ORF">SI7747_18020170</name>
</gene>
<accession>A0A7I8JVT0</accession>
<proteinExistence type="predicted"/>
<sequence>MGIAMSIVGKMGMPVTLSTLTDRIFDQFFSKEIKTFEEFHIHYLEVCNKLNSTMIGQHYVAPEMAKIKECYNNWSKEADTQKKKDLIVSLLTDHVKLTQTDSSVMMTALVVPPAAMILKRAGENIPQVKRFRLNLVPDYLFVPAVTFFALFGTKALKNQA</sequence>
<dbReference type="Proteomes" id="UP001189122">
    <property type="component" value="Unassembled WGS sequence"/>
</dbReference>
<organism evidence="1">
    <name type="scientific">Spirodela intermedia</name>
    <name type="common">Intermediate duckweed</name>
    <dbReference type="NCBI Taxonomy" id="51605"/>
    <lineage>
        <taxon>Eukaryota</taxon>
        <taxon>Viridiplantae</taxon>
        <taxon>Streptophyta</taxon>
        <taxon>Embryophyta</taxon>
        <taxon>Tracheophyta</taxon>
        <taxon>Spermatophyta</taxon>
        <taxon>Magnoliopsida</taxon>
        <taxon>Liliopsida</taxon>
        <taxon>Araceae</taxon>
        <taxon>Lemnoideae</taxon>
        <taxon>Spirodela</taxon>
    </lineage>
</organism>
<dbReference type="EMBL" id="LR743605">
    <property type="protein sequence ID" value="CAA2634776.1"/>
    <property type="molecule type" value="Genomic_DNA"/>
</dbReference>
<name>A0A7I8JVT0_SPIIN</name>
<dbReference type="AlphaFoldDB" id="A0A7I8JVT0"/>